<feature type="domain" description="PAS" evidence="3">
    <location>
        <begin position="298"/>
        <end position="358"/>
    </location>
</feature>
<dbReference type="InterPro" id="IPR052048">
    <property type="entry name" value="ST_Response_Regulator"/>
</dbReference>
<dbReference type="EMBL" id="JAIS01000095">
    <property type="protein sequence ID" value="KLD99738.1"/>
    <property type="molecule type" value="Genomic_DNA"/>
</dbReference>
<dbReference type="SUPFAM" id="SSF55785">
    <property type="entry name" value="PYP-like sensor domain (PAS domain)"/>
    <property type="match status" value="2"/>
</dbReference>
<dbReference type="RefSeq" id="WP_046992427.1">
    <property type="nucleotide sequence ID" value="NZ_JAIS01000095.1"/>
</dbReference>
<accession>A0A837J378</accession>
<dbReference type="Pfam" id="PF13426">
    <property type="entry name" value="PAS_9"/>
    <property type="match status" value="2"/>
</dbReference>
<dbReference type="InterPro" id="IPR001610">
    <property type="entry name" value="PAC"/>
</dbReference>
<dbReference type="AlphaFoldDB" id="A0A837J378"/>
<dbReference type="Proteomes" id="UP000035526">
    <property type="component" value="Unassembled WGS sequence"/>
</dbReference>
<feature type="non-terminal residue" evidence="5">
    <location>
        <position position="416"/>
    </location>
</feature>
<dbReference type="PROSITE" id="PS50112">
    <property type="entry name" value="PAS"/>
    <property type="match status" value="2"/>
</dbReference>
<dbReference type="SMART" id="SM00086">
    <property type="entry name" value="PAC"/>
    <property type="match status" value="2"/>
</dbReference>
<feature type="domain" description="PAC" evidence="4">
    <location>
        <begin position="215"/>
        <end position="269"/>
    </location>
</feature>
<evidence type="ECO:0000256" key="1">
    <source>
        <dbReference type="PROSITE-ProRule" id="PRU00169"/>
    </source>
</evidence>
<evidence type="ECO:0000313" key="6">
    <source>
        <dbReference type="Proteomes" id="UP000035526"/>
    </source>
</evidence>
<protein>
    <submittedName>
        <fullName evidence="5">Regulator</fullName>
    </submittedName>
</protein>
<feature type="domain" description="PAS" evidence="3">
    <location>
        <begin position="164"/>
        <end position="189"/>
    </location>
</feature>
<dbReference type="Gene3D" id="3.30.450.20">
    <property type="entry name" value="PAS domain"/>
    <property type="match status" value="2"/>
</dbReference>
<dbReference type="CDD" id="cd17536">
    <property type="entry name" value="REC_YesN-like"/>
    <property type="match status" value="1"/>
</dbReference>
<organism evidence="5 6">
    <name type="scientific">Aliarcobacter butzleri L351</name>
    <dbReference type="NCBI Taxonomy" id="1447259"/>
    <lineage>
        <taxon>Bacteria</taxon>
        <taxon>Pseudomonadati</taxon>
        <taxon>Campylobacterota</taxon>
        <taxon>Epsilonproteobacteria</taxon>
        <taxon>Campylobacterales</taxon>
        <taxon>Arcobacteraceae</taxon>
        <taxon>Aliarcobacter</taxon>
    </lineage>
</organism>
<evidence type="ECO:0000259" key="3">
    <source>
        <dbReference type="PROSITE" id="PS50112"/>
    </source>
</evidence>
<dbReference type="NCBIfam" id="TIGR00229">
    <property type="entry name" value="sensory_box"/>
    <property type="match status" value="2"/>
</dbReference>
<dbReference type="InterPro" id="IPR000700">
    <property type="entry name" value="PAS-assoc_C"/>
</dbReference>
<dbReference type="CDD" id="cd00130">
    <property type="entry name" value="PAS"/>
    <property type="match status" value="2"/>
</dbReference>
<dbReference type="PANTHER" id="PTHR43228:SF1">
    <property type="entry name" value="TWO-COMPONENT RESPONSE REGULATOR ARR22"/>
    <property type="match status" value="1"/>
</dbReference>
<name>A0A837J378_9BACT</name>
<dbReference type="PANTHER" id="PTHR43228">
    <property type="entry name" value="TWO-COMPONENT RESPONSE REGULATOR"/>
    <property type="match status" value="1"/>
</dbReference>
<dbReference type="SMART" id="SM00091">
    <property type="entry name" value="PAS"/>
    <property type="match status" value="2"/>
</dbReference>
<dbReference type="InterPro" id="IPR035965">
    <property type="entry name" value="PAS-like_dom_sf"/>
</dbReference>
<feature type="domain" description="Response regulatory" evidence="2">
    <location>
        <begin position="15"/>
        <end position="129"/>
    </location>
</feature>
<gene>
    <name evidence="5" type="ORF">AF76_11740</name>
</gene>
<evidence type="ECO:0000259" key="2">
    <source>
        <dbReference type="PROSITE" id="PS50110"/>
    </source>
</evidence>
<comment type="caution">
    <text evidence="5">The sequence shown here is derived from an EMBL/GenBank/DDBJ whole genome shotgun (WGS) entry which is preliminary data.</text>
</comment>
<dbReference type="SUPFAM" id="SSF52172">
    <property type="entry name" value="CheY-like"/>
    <property type="match status" value="1"/>
</dbReference>
<evidence type="ECO:0000313" key="5">
    <source>
        <dbReference type="EMBL" id="KLD99738.1"/>
    </source>
</evidence>
<dbReference type="InterPro" id="IPR011006">
    <property type="entry name" value="CheY-like_superfamily"/>
</dbReference>
<dbReference type="GO" id="GO:0000160">
    <property type="term" value="P:phosphorelay signal transduction system"/>
    <property type="evidence" value="ECO:0007669"/>
    <property type="project" value="InterPro"/>
</dbReference>
<dbReference type="PROSITE" id="PS50113">
    <property type="entry name" value="PAC"/>
    <property type="match status" value="2"/>
</dbReference>
<dbReference type="InterPro" id="IPR001789">
    <property type="entry name" value="Sig_transdc_resp-reg_receiver"/>
</dbReference>
<reference evidence="5 6" key="1">
    <citation type="submission" date="2014-01" db="EMBL/GenBank/DDBJ databases">
        <title>Development of a Comparative Genomic Fingerprinting Assay for High Resolution Genotyping of Arcobacter butzleri.</title>
        <authorList>
            <person name="Webb A.L."/>
            <person name="Inglis G.D."/>
            <person name="Kruczkiewicz P."/>
            <person name="Selinger L.B."/>
            <person name="Taboada E.N."/>
        </authorList>
    </citation>
    <scope>NUCLEOTIDE SEQUENCE [LARGE SCALE GENOMIC DNA]</scope>
    <source>
        <strain evidence="5 6">L351</strain>
    </source>
</reference>
<dbReference type="Gene3D" id="3.40.50.2300">
    <property type="match status" value="1"/>
</dbReference>
<feature type="domain" description="PAC" evidence="4">
    <location>
        <begin position="354"/>
        <end position="408"/>
    </location>
</feature>
<feature type="modified residue" description="4-aspartylphosphate" evidence="1">
    <location>
        <position position="64"/>
    </location>
</feature>
<evidence type="ECO:0000259" key="4">
    <source>
        <dbReference type="PROSITE" id="PS50113"/>
    </source>
</evidence>
<keyword evidence="1" id="KW-0597">Phosphoprotein</keyword>
<dbReference type="PROSITE" id="PS50110">
    <property type="entry name" value="RESPONSE_REGULATORY"/>
    <property type="match status" value="1"/>
</dbReference>
<proteinExistence type="predicted"/>
<dbReference type="Pfam" id="PF00072">
    <property type="entry name" value="Response_reg"/>
    <property type="match status" value="1"/>
</dbReference>
<dbReference type="InterPro" id="IPR000014">
    <property type="entry name" value="PAS"/>
</dbReference>
<dbReference type="SMART" id="SM00448">
    <property type="entry name" value="REC"/>
    <property type="match status" value="1"/>
</dbReference>
<sequence length="416" mass="48819">MENKQDYFFYLKKMTLLYVEDDDITREELEYFLEKKVLKLIVAKNGQEGLELFKKHNPDLVITDIQMPVMDGIQMIKAIKEINPQVSTVIVTTFSDIEYLFEAIKLNISNYLTKPLNLYALSETLFSVSKNIFLEKENKEIFNTLKQYKDVVDERSIVSKATKEGIITYINEPFEKISGYSKDELLGKSHNIISHPNIDKNIFKDMWKKIKVEKKSWHGRIKNISKEGKEYFVDLIVKPILDTNGDILEFISLANDITDLELSREYFENLTQKNSLDLNETIKLVNTYKEAIDESNIILRVDTNKNITYANDAFYNISGYSKDELLGKPYSILKHYNLSEEESNQKIEEIFSEKIWKGKVSNYKKNGEVFHCNVTLFPLRNEKDEIIEFMSVRHDITQIENLHDELEDTQREIIYK</sequence>